<dbReference type="AlphaFoldDB" id="Q5MG90"/>
<name>Q5MG90_IPOBA</name>
<evidence type="ECO:0000313" key="2">
    <source>
        <dbReference type="EMBL" id="AAV88078.1"/>
    </source>
</evidence>
<proteinExistence type="predicted"/>
<sequence>MQEHLRMLSNFLHRYLNFDLLNIDFLARNNISIRVQSLYRVLTLRSMKMLRHMRQFDPYLRRDSWYDSIINKHCQCNEPDAPHDTRSRGQSPLRETINREP</sequence>
<dbReference type="EMBL" id="AY830138">
    <property type="protein sequence ID" value="AAV88078.1"/>
    <property type="molecule type" value="Genomic_DNA"/>
</dbReference>
<evidence type="ECO:0000256" key="1">
    <source>
        <dbReference type="SAM" id="MobiDB-lite"/>
    </source>
</evidence>
<keyword evidence="2" id="KW-0675">Receptor</keyword>
<organism evidence="2">
    <name type="scientific">Ipomoea batatas</name>
    <name type="common">Sweet potato</name>
    <name type="synonym">Convolvulus batatas</name>
    <dbReference type="NCBI Taxonomy" id="4120"/>
    <lineage>
        <taxon>Eukaryota</taxon>
        <taxon>Viridiplantae</taxon>
        <taxon>Streptophyta</taxon>
        <taxon>Embryophyta</taxon>
        <taxon>Tracheophyta</taxon>
        <taxon>Spermatophyta</taxon>
        <taxon>Magnoliopsida</taxon>
        <taxon>eudicotyledons</taxon>
        <taxon>Gunneridae</taxon>
        <taxon>Pentapetalae</taxon>
        <taxon>asterids</taxon>
        <taxon>lamiids</taxon>
        <taxon>Solanales</taxon>
        <taxon>Convolvulaceae</taxon>
        <taxon>Ipomoeeae</taxon>
        <taxon>Ipomoea</taxon>
    </lineage>
</organism>
<feature type="region of interest" description="Disordered" evidence="1">
    <location>
        <begin position="76"/>
        <end position="101"/>
    </location>
</feature>
<reference evidence="2" key="1">
    <citation type="submission" date="2004-11" db="EMBL/GenBank/DDBJ databases">
        <title>An RGA cluster in sweet potato.</title>
        <authorList>
            <person name="Sosinski B.R."/>
            <person name="He L."/>
            <person name="Pokryzwa R.M."/>
            <person name="Martin S.L."/>
            <person name="Salstead A.P."/>
            <person name="Roldan M.A."/>
        </authorList>
    </citation>
    <scope>NUCLEOTIDE SEQUENCE</scope>
</reference>
<protein>
    <submittedName>
        <fullName evidence="2">Putative leucine-rich receptor-like protein</fullName>
    </submittedName>
</protein>
<accession>Q5MG90</accession>